<dbReference type="AlphaFoldDB" id="A0A1H2Z7A4"/>
<dbReference type="FunFam" id="3.40.50.720:FF:000121">
    <property type="entry name" value="Prostaglandin reductase 2"/>
    <property type="match status" value="1"/>
</dbReference>
<proteinExistence type="predicted"/>
<dbReference type="InterPro" id="IPR045010">
    <property type="entry name" value="MDR_fam"/>
</dbReference>
<accession>A0A1H2Z7A4</accession>
<dbReference type="PANTHER" id="PTHR43205:SF7">
    <property type="entry name" value="PROSTAGLANDIN REDUCTASE 1"/>
    <property type="match status" value="1"/>
</dbReference>
<evidence type="ECO:0000259" key="2">
    <source>
        <dbReference type="SMART" id="SM00829"/>
    </source>
</evidence>
<dbReference type="InterPro" id="IPR013149">
    <property type="entry name" value="ADH-like_C"/>
</dbReference>
<dbReference type="InterPro" id="IPR036291">
    <property type="entry name" value="NAD(P)-bd_dom_sf"/>
</dbReference>
<dbReference type="SMART" id="SM00829">
    <property type="entry name" value="PKS_ER"/>
    <property type="match status" value="1"/>
</dbReference>
<name>A0A1H2Z7A4_9GAMM</name>
<dbReference type="Gene3D" id="3.40.50.720">
    <property type="entry name" value="NAD(P)-binding Rossmann-like Domain"/>
    <property type="match status" value="1"/>
</dbReference>
<dbReference type="Proteomes" id="UP000198500">
    <property type="component" value="Unassembled WGS sequence"/>
</dbReference>
<dbReference type="Gene3D" id="3.90.180.10">
    <property type="entry name" value="Medium-chain alcohol dehydrogenases, catalytic domain"/>
    <property type="match status" value="1"/>
</dbReference>
<dbReference type="CDD" id="cd05288">
    <property type="entry name" value="PGDH"/>
    <property type="match status" value="1"/>
</dbReference>
<protein>
    <recommendedName>
        <fullName evidence="2">Enoyl reductase (ER) domain-containing protein</fullName>
    </recommendedName>
</protein>
<dbReference type="STRING" id="574349.SAMN05443545_10445"/>
<dbReference type="EMBL" id="FNNI01000004">
    <property type="protein sequence ID" value="SDX12679.1"/>
    <property type="molecule type" value="Genomic_DNA"/>
</dbReference>
<dbReference type="Pfam" id="PF16884">
    <property type="entry name" value="ADH_N_2"/>
    <property type="match status" value="1"/>
</dbReference>
<dbReference type="OrthoDB" id="9805663at2"/>
<dbReference type="PANTHER" id="PTHR43205">
    <property type="entry name" value="PROSTAGLANDIN REDUCTASE"/>
    <property type="match status" value="1"/>
</dbReference>
<reference evidence="3 4" key="1">
    <citation type="submission" date="2016-10" db="EMBL/GenBank/DDBJ databases">
        <authorList>
            <person name="de Groot N.N."/>
        </authorList>
    </citation>
    <scope>NUCLEOTIDE SEQUENCE [LARGE SCALE GENOMIC DNA]</scope>
    <source>
        <strain evidence="3 4">DSM 19219</strain>
    </source>
</reference>
<dbReference type="GO" id="GO:0016628">
    <property type="term" value="F:oxidoreductase activity, acting on the CH-CH group of donors, NAD or NADP as acceptor"/>
    <property type="evidence" value="ECO:0007669"/>
    <property type="project" value="InterPro"/>
</dbReference>
<dbReference type="SUPFAM" id="SSF50129">
    <property type="entry name" value="GroES-like"/>
    <property type="match status" value="1"/>
</dbReference>
<dbReference type="SUPFAM" id="SSF51735">
    <property type="entry name" value="NAD(P)-binding Rossmann-fold domains"/>
    <property type="match status" value="1"/>
</dbReference>
<evidence type="ECO:0000313" key="4">
    <source>
        <dbReference type="Proteomes" id="UP000198500"/>
    </source>
</evidence>
<dbReference type="RefSeq" id="WP_092569076.1">
    <property type="nucleotide sequence ID" value="NZ_BMXH01000001.1"/>
</dbReference>
<dbReference type="Pfam" id="PF00107">
    <property type="entry name" value="ADH_zinc_N"/>
    <property type="match status" value="1"/>
</dbReference>
<evidence type="ECO:0000256" key="1">
    <source>
        <dbReference type="ARBA" id="ARBA00023002"/>
    </source>
</evidence>
<sequence length="329" mass="36062">MQQLRLHHCPERELNTDDFTLVDVEPPEADQAPLQLTLRYISVDPYMRTRMQSDGYGYISHWAPQSILSGYGIAEVTASQRADWHPGDWAVGHLPMQEMIAHDGDGLRRAPPGDPPLSWLHPLGMTGFTAWLGMSLLGKPQADDTVLVGAAAGAVGSIAAQLAREAGARVIVSAGRQDKRDWLQRIGFATVLDHRADDFPSQLQHAIPEGLTLNYENLGGTAFSAAIEQMRPGGRIIVCGLISQYQWQEPRRAPTNIGHLNSKGVSIIPFVTPDHIARFPEFLEAMTPRVEHGELHWRLDIRHGGLSAVPNALIGLLSGDNLGKRLVAL</sequence>
<keyword evidence="1" id="KW-0560">Oxidoreductase</keyword>
<dbReference type="InterPro" id="IPR041694">
    <property type="entry name" value="ADH_N_2"/>
</dbReference>
<evidence type="ECO:0000313" key="3">
    <source>
        <dbReference type="EMBL" id="SDX12679.1"/>
    </source>
</evidence>
<dbReference type="InterPro" id="IPR011032">
    <property type="entry name" value="GroES-like_sf"/>
</dbReference>
<keyword evidence="4" id="KW-1185">Reference proteome</keyword>
<organism evidence="3 4">
    <name type="scientific">Aidingimonas halophila</name>
    <dbReference type="NCBI Taxonomy" id="574349"/>
    <lineage>
        <taxon>Bacteria</taxon>
        <taxon>Pseudomonadati</taxon>
        <taxon>Pseudomonadota</taxon>
        <taxon>Gammaproteobacteria</taxon>
        <taxon>Oceanospirillales</taxon>
        <taxon>Halomonadaceae</taxon>
        <taxon>Aidingimonas</taxon>
    </lineage>
</organism>
<dbReference type="InterPro" id="IPR020843">
    <property type="entry name" value="ER"/>
</dbReference>
<gene>
    <name evidence="3" type="ORF">SAMN05443545_10445</name>
</gene>
<feature type="domain" description="Enoyl reductase (ER)" evidence="2">
    <location>
        <begin position="15"/>
        <end position="327"/>
    </location>
</feature>